<keyword evidence="2" id="KW-0812">Transmembrane</keyword>
<feature type="region of interest" description="Disordered" evidence="1">
    <location>
        <begin position="100"/>
        <end position="173"/>
    </location>
</feature>
<name>A0AA88YKK1_PINIB</name>
<gene>
    <name evidence="3" type="ORF">FSP39_016505</name>
</gene>
<keyword evidence="4" id="KW-1185">Reference proteome</keyword>
<organism evidence="3 4">
    <name type="scientific">Pinctada imbricata</name>
    <name type="common">Atlantic pearl-oyster</name>
    <name type="synonym">Pinctada martensii</name>
    <dbReference type="NCBI Taxonomy" id="66713"/>
    <lineage>
        <taxon>Eukaryota</taxon>
        <taxon>Metazoa</taxon>
        <taxon>Spiralia</taxon>
        <taxon>Lophotrochozoa</taxon>
        <taxon>Mollusca</taxon>
        <taxon>Bivalvia</taxon>
        <taxon>Autobranchia</taxon>
        <taxon>Pteriomorphia</taxon>
        <taxon>Pterioida</taxon>
        <taxon>Pterioidea</taxon>
        <taxon>Pteriidae</taxon>
        <taxon>Pinctada</taxon>
    </lineage>
</organism>
<feature type="compositionally biased region" description="Basic and acidic residues" evidence="1">
    <location>
        <begin position="103"/>
        <end position="113"/>
    </location>
</feature>
<sequence>MQKKYDMRFSAKINPYLQSPPKRFGRNNVEEKVDSIVNLLQDLRHLPKYHETEATGPKSICSKEAGLVIGAVFGSIIGLAIIVGVIVCICVFVTRKKKRRLREQRTAQRREMRQGGGGGASGPAPPPYSLQAPPAYSAAPMDEPPPFFAGYRNPQALTNGGYTPNQPGMPEVG</sequence>
<evidence type="ECO:0000256" key="1">
    <source>
        <dbReference type="SAM" id="MobiDB-lite"/>
    </source>
</evidence>
<dbReference type="AlphaFoldDB" id="A0AA88YKK1"/>
<accession>A0AA88YKK1</accession>
<feature type="compositionally biased region" description="Low complexity" evidence="1">
    <location>
        <begin position="129"/>
        <end position="140"/>
    </location>
</feature>
<protein>
    <submittedName>
        <fullName evidence="3">Uncharacterized protein</fullName>
    </submittedName>
</protein>
<evidence type="ECO:0000313" key="3">
    <source>
        <dbReference type="EMBL" id="KAK3103107.1"/>
    </source>
</evidence>
<feature type="transmembrane region" description="Helical" evidence="2">
    <location>
        <begin position="67"/>
        <end position="93"/>
    </location>
</feature>
<dbReference type="Proteomes" id="UP001186944">
    <property type="component" value="Unassembled WGS sequence"/>
</dbReference>
<reference evidence="3" key="1">
    <citation type="submission" date="2019-08" db="EMBL/GenBank/DDBJ databases">
        <title>The improved chromosome-level genome for the pearl oyster Pinctada fucata martensii using PacBio sequencing and Hi-C.</title>
        <authorList>
            <person name="Zheng Z."/>
        </authorList>
    </citation>
    <scope>NUCLEOTIDE SEQUENCE</scope>
    <source>
        <strain evidence="3">ZZ-2019</strain>
        <tissue evidence="3">Adductor muscle</tissue>
    </source>
</reference>
<evidence type="ECO:0000313" key="4">
    <source>
        <dbReference type="Proteomes" id="UP001186944"/>
    </source>
</evidence>
<keyword evidence="2" id="KW-0472">Membrane</keyword>
<comment type="caution">
    <text evidence="3">The sequence shown here is derived from an EMBL/GenBank/DDBJ whole genome shotgun (WGS) entry which is preliminary data.</text>
</comment>
<keyword evidence="2" id="KW-1133">Transmembrane helix</keyword>
<dbReference type="EMBL" id="VSWD01000005">
    <property type="protein sequence ID" value="KAK3103107.1"/>
    <property type="molecule type" value="Genomic_DNA"/>
</dbReference>
<proteinExistence type="predicted"/>
<evidence type="ECO:0000256" key="2">
    <source>
        <dbReference type="SAM" id="Phobius"/>
    </source>
</evidence>
<feature type="compositionally biased region" description="Polar residues" evidence="1">
    <location>
        <begin position="155"/>
        <end position="166"/>
    </location>
</feature>